<dbReference type="PANTHER" id="PTHR46052:SF1">
    <property type="entry name" value="PHOSDUCIN-LIKE PROTEIN"/>
    <property type="match status" value="1"/>
</dbReference>
<dbReference type="AlphaFoldDB" id="A0AAD3DAV2"/>
<proteinExistence type="inferred from homology"/>
<dbReference type="EMBL" id="BLLK01000069">
    <property type="protein sequence ID" value="GFH59985.1"/>
    <property type="molecule type" value="Genomic_DNA"/>
</dbReference>
<dbReference type="Gene3D" id="3.40.30.10">
    <property type="entry name" value="Glutaredoxin"/>
    <property type="match status" value="1"/>
</dbReference>
<comment type="caution">
    <text evidence="4">The sequence shown here is derived from an EMBL/GenBank/DDBJ whole genome shotgun (WGS) entry which is preliminary data.</text>
</comment>
<organism evidence="4 5">
    <name type="scientific">Chaetoceros tenuissimus</name>
    <dbReference type="NCBI Taxonomy" id="426638"/>
    <lineage>
        <taxon>Eukaryota</taxon>
        <taxon>Sar</taxon>
        <taxon>Stramenopiles</taxon>
        <taxon>Ochrophyta</taxon>
        <taxon>Bacillariophyta</taxon>
        <taxon>Coscinodiscophyceae</taxon>
        <taxon>Chaetocerotophycidae</taxon>
        <taxon>Chaetocerotales</taxon>
        <taxon>Chaetocerotaceae</taxon>
        <taxon>Chaetoceros</taxon>
    </lineage>
</organism>
<evidence type="ECO:0000313" key="4">
    <source>
        <dbReference type="EMBL" id="GFH59985.1"/>
    </source>
</evidence>
<dbReference type="PANTHER" id="PTHR46052">
    <property type="entry name" value="PHOSDUCIN-LIKE PROTEIN"/>
    <property type="match status" value="1"/>
</dbReference>
<dbReference type="CDD" id="cd02957">
    <property type="entry name" value="Phd_like"/>
    <property type="match status" value="1"/>
</dbReference>
<feature type="domain" description="Phosducin" evidence="3">
    <location>
        <begin position="55"/>
        <end position="278"/>
    </location>
</feature>
<keyword evidence="5" id="KW-1185">Reference proteome</keyword>
<dbReference type="Pfam" id="PF02114">
    <property type="entry name" value="Phosducin"/>
    <property type="match status" value="1"/>
</dbReference>
<evidence type="ECO:0000259" key="3">
    <source>
        <dbReference type="Pfam" id="PF02114"/>
    </source>
</evidence>
<reference evidence="4 5" key="1">
    <citation type="journal article" date="2021" name="Sci. Rep.">
        <title>The genome of the diatom Chaetoceros tenuissimus carries an ancient integrated fragment of an extant virus.</title>
        <authorList>
            <person name="Hongo Y."/>
            <person name="Kimura K."/>
            <person name="Takaki Y."/>
            <person name="Yoshida Y."/>
            <person name="Baba S."/>
            <person name="Kobayashi G."/>
            <person name="Nagasaki K."/>
            <person name="Hano T."/>
            <person name="Tomaru Y."/>
        </authorList>
    </citation>
    <scope>NUCLEOTIDE SEQUENCE [LARGE SCALE GENOMIC DNA]</scope>
    <source>
        <strain evidence="4 5">NIES-3715</strain>
    </source>
</reference>
<dbReference type="InterPro" id="IPR036249">
    <property type="entry name" value="Thioredoxin-like_sf"/>
</dbReference>
<protein>
    <recommendedName>
        <fullName evidence="3">Phosducin domain-containing protein</fullName>
    </recommendedName>
</protein>
<evidence type="ECO:0000256" key="2">
    <source>
        <dbReference type="SAM" id="MobiDB-lite"/>
    </source>
</evidence>
<accession>A0AAD3DAV2</accession>
<evidence type="ECO:0000256" key="1">
    <source>
        <dbReference type="ARBA" id="ARBA00009686"/>
    </source>
</evidence>
<sequence length="286" mass="32775">MADLEEKILKQNIPGKYSTWREYESEDEESSSTDELQQSPLDHTTPPQQLPHSYTDGKSAKTGVKGVLSDHKAVKKFEKLKLEQEHAEQWDALKQATEGTTLQPGEQSISIAFQKSQQQQHDSDSESDSDDSDFLDDDFLEAYKQQRIQQLQAQENSIPRFGTVLELNSLLDFSNEIDDTDASIFCIFHLYKDDIPCCRLMNEHLEHIARDVDYCRFFRLKASIVKEDFDHVGFPCVLVYKAGTEIANLTPITKSMEIVDRNRFTSEDVKIVLQSIGIHHPFRSTI</sequence>
<dbReference type="InterPro" id="IPR051499">
    <property type="entry name" value="Phosducin-like_reg"/>
</dbReference>
<dbReference type="Proteomes" id="UP001054902">
    <property type="component" value="Unassembled WGS sequence"/>
</dbReference>
<gene>
    <name evidence="4" type="ORF">CTEN210_16461</name>
</gene>
<feature type="region of interest" description="Disordered" evidence="2">
    <location>
        <begin position="15"/>
        <end position="67"/>
    </location>
</feature>
<dbReference type="InterPro" id="IPR024253">
    <property type="entry name" value="Phosducin_thioredoxin-like_dom"/>
</dbReference>
<feature type="compositionally biased region" description="Polar residues" evidence="2">
    <location>
        <begin position="40"/>
        <end position="52"/>
    </location>
</feature>
<comment type="similarity">
    <text evidence="1">Belongs to the phosducin family.</text>
</comment>
<evidence type="ECO:0000313" key="5">
    <source>
        <dbReference type="Proteomes" id="UP001054902"/>
    </source>
</evidence>
<dbReference type="Gene3D" id="1.10.168.10">
    <property type="entry name" value="Phosducin, domain 2"/>
    <property type="match status" value="1"/>
</dbReference>
<dbReference type="SUPFAM" id="SSF52833">
    <property type="entry name" value="Thioredoxin-like"/>
    <property type="match status" value="1"/>
</dbReference>
<name>A0AAD3DAV2_9STRA</name>
<dbReference type="InterPro" id="IPR023196">
    <property type="entry name" value="Phosducin_N_dom_sf"/>
</dbReference>